<keyword evidence="5 7" id="KW-1133">Transmembrane helix</keyword>
<keyword evidence="6 7" id="KW-0472">Membrane</keyword>
<proteinExistence type="inferred from homology"/>
<comment type="caution">
    <text evidence="8">The sequence shown here is derived from an EMBL/GenBank/DDBJ whole genome shotgun (WGS) entry which is preliminary data.</text>
</comment>
<protein>
    <submittedName>
        <fullName evidence="8">Chromate transporter</fullName>
    </submittedName>
</protein>
<feature type="transmembrane region" description="Helical" evidence="7">
    <location>
        <begin position="66"/>
        <end position="88"/>
    </location>
</feature>
<dbReference type="RefSeq" id="WP_066480629.1">
    <property type="nucleotide sequence ID" value="NZ_BCNT01000013.1"/>
</dbReference>
<keyword evidence="3" id="KW-1003">Cell membrane</keyword>
<comment type="subcellular location">
    <subcellularLocation>
        <location evidence="1">Cell membrane</location>
        <topology evidence="1">Multi-pass membrane protein</topology>
    </subcellularLocation>
</comment>
<accession>A0ABW5UTP4</accession>
<evidence type="ECO:0000256" key="2">
    <source>
        <dbReference type="ARBA" id="ARBA00005262"/>
    </source>
</evidence>
<dbReference type="EMBL" id="JBHUMV010000012">
    <property type="protein sequence ID" value="MFD2756591.1"/>
    <property type="molecule type" value="Genomic_DNA"/>
</dbReference>
<dbReference type="PANTHER" id="PTHR43663:SF1">
    <property type="entry name" value="CHROMATE TRANSPORTER"/>
    <property type="match status" value="1"/>
</dbReference>
<keyword evidence="4 7" id="KW-0812">Transmembrane</keyword>
<evidence type="ECO:0000256" key="6">
    <source>
        <dbReference type="ARBA" id="ARBA00023136"/>
    </source>
</evidence>
<dbReference type="PANTHER" id="PTHR43663">
    <property type="entry name" value="CHROMATE TRANSPORT PROTEIN-RELATED"/>
    <property type="match status" value="1"/>
</dbReference>
<evidence type="ECO:0000256" key="1">
    <source>
        <dbReference type="ARBA" id="ARBA00004651"/>
    </source>
</evidence>
<dbReference type="Pfam" id="PF02417">
    <property type="entry name" value="Chromate_transp"/>
    <property type="match status" value="1"/>
</dbReference>
<dbReference type="Proteomes" id="UP001597463">
    <property type="component" value="Unassembled WGS sequence"/>
</dbReference>
<reference evidence="9" key="1">
    <citation type="journal article" date="2019" name="Int. J. Syst. Evol. Microbiol.">
        <title>The Global Catalogue of Microorganisms (GCM) 10K type strain sequencing project: providing services to taxonomists for standard genome sequencing and annotation.</title>
        <authorList>
            <consortium name="The Broad Institute Genomics Platform"/>
            <consortium name="The Broad Institute Genome Sequencing Center for Infectious Disease"/>
            <person name="Wu L."/>
            <person name="Ma J."/>
        </authorList>
    </citation>
    <scope>NUCLEOTIDE SEQUENCE [LARGE SCALE GENOMIC DNA]</scope>
    <source>
        <strain evidence="9">TISTR 1906</strain>
    </source>
</reference>
<evidence type="ECO:0000256" key="5">
    <source>
        <dbReference type="ARBA" id="ARBA00022989"/>
    </source>
</evidence>
<feature type="transmembrane region" description="Helical" evidence="7">
    <location>
        <begin position="25"/>
        <end position="45"/>
    </location>
</feature>
<evidence type="ECO:0000313" key="9">
    <source>
        <dbReference type="Proteomes" id="UP001597463"/>
    </source>
</evidence>
<evidence type="ECO:0000256" key="3">
    <source>
        <dbReference type="ARBA" id="ARBA00022475"/>
    </source>
</evidence>
<dbReference type="InterPro" id="IPR003370">
    <property type="entry name" value="Chromate_transpt"/>
</dbReference>
<keyword evidence="9" id="KW-1185">Reference proteome</keyword>
<feature type="transmembrane region" description="Helical" evidence="7">
    <location>
        <begin position="177"/>
        <end position="205"/>
    </location>
</feature>
<organism evidence="8 9">
    <name type="scientific">Comamonas terrae</name>
    <dbReference type="NCBI Taxonomy" id="673548"/>
    <lineage>
        <taxon>Bacteria</taxon>
        <taxon>Pseudomonadati</taxon>
        <taxon>Pseudomonadota</taxon>
        <taxon>Betaproteobacteria</taxon>
        <taxon>Burkholderiales</taxon>
        <taxon>Comamonadaceae</taxon>
        <taxon>Comamonas</taxon>
    </lineage>
</organism>
<gene>
    <name evidence="8" type="ORF">ACFSW6_21170</name>
</gene>
<dbReference type="InterPro" id="IPR052518">
    <property type="entry name" value="CHR_Transporter"/>
</dbReference>
<evidence type="ECO:0000313" key="8">
    <source>
        <dbReference type="EMBL" id="MFD2756591.1"/>
    </source>
</evidence>
<evidence type="ECO:0000256" key="4">
    <source>
        <dbReference type="ARBA" id="ARBA00022692"/>
    </source>
</evidence>
<sequence>MSAATTVQAAQQLAIHMQPSDWMQLLLYFLSLSLMAVGGAIATAPDMHRFLVDGRGWLSDTQFTSSIAIAQAAPGPNVLFIALLGWNIGLNAGGGSGLPAWLFGLLGVLVCMGGILLPSSLLAWQASRWGQRNQGRRSVRAFKQGMAPLVVGLLLATGWLLSSAGSAGGQPAREWRLWLLSLACTLIVWRTRVHLLWLLGAGALLGAMGWV</sequence>
<feature type="transmembrane region" description="Helical" evidence="7">
    <location>
        <begin position="100"/>
        <end position="124"/>
    </location>
</feature>
<name>A0ABW5UTP4_9BURK</name>
<comment type="similarity">
    <text evidence="2">Belongs to the chromate ion transporter (CHR) (TC 2.A.51) family.</text>
</comment>
<feature type="transmembrane region" description="Helical" evidence="7">
    <location>
        <begin position="145"/>
        <end position="165"/>
    </location>
</feature>
<evidence type="ECO:0000256" key="7">
    <source>
        <dbReference type="SAM" id="Phobius"/>
    </source>
</evidence>